<evidence type="ECO:0000256" key="1">
    <source>
        <dbReference type="ARBA" id="ARBA00004167"/>
    </source>
</evidence>
<dbReference type="InterPro" id="IPR007156">
    <property type="entry name" value="MamQ_LemA"/>
</dbReference>
<evidence type="ECO:0000313" key="6">
    <source>
        <dbReference type="EMBL" id="MCL1125507.1"/>
    </source>
</evidence>
<evidence type="ECO:0000256" key="5">
    <source>
        <dbReference type="ARBA" id="ARBA00023136"/>
    </source>
</evidence>
<name>A0ABT0LCS7_9GAMM</name>
<evidence type="ECO:0000256" key="3">
    <source>
        <dbReference type="ARBA" id="ARBA00022692"/>
    </source>
</evidence>
<evidence type="ECO:0000313" key="7">
    <source>
        <dbReference type="Proteomes" id="UP001203423"/>
    </source>
</evidence>
<keyword evidence="5" id="KW-0472">Membrane</keyword>
<comment type="similarity">
    <text evidence="2">Belongs to the LemA family.</text>
</comment>
<gene>
    <name evidence="6" type="ORF">L2764_13720</name>
</gene>
<keyword evidence="3" id="KW-0812">Transmembrane</keyword>
<accession>A0ABT0LCS7</accession>
<dbReference type="Gene3D" id="1.20.1440.20">
    <property type="entry name" value="LemA-like domain"/>
    <property type="match status" value="1"/>
</dbReference>
<dbReference type="EMBL" id="JAKIKS010000051">
    <property type="protein sequence ID" value="MCL1125507.1"/>
    <property type="molecule type" value="Genomic_DNA"/>
</dbReference>
<reference evidence="6 7" key="1">
    <citation type="submission" date="2022-01" db="EMBL/GenBank/DDBJ databases">
        <title>Whole genome-based taxonomy of the Shewanellaceae.</title>
        <authorList>
            <person name="Martin-Rodriguez A.J."/>
        </authorList>
    </citation>
    <scope>NUCLEOTIDE SEQUENCE [LARGE SCALE GENOMIC DNA]</scope>
    <source>
        <strain evidence="6 7">DSM 17177</strain>
    </source>
</reference>
<dbReference type="RefSeq" id="WP_248940821.1">
    <property type="nucleotide sequence ID" value="NZ_JAKIKS010000051.1"/>
</dbReference>
<comment type="subcellular location">
    <subcellularLocation>
        <location evidence="1">Membrane</location>
        <topology evidence="1">Single-pass membrane protein</topology>
    </subcellularLocation>
</comment>
<proteinExistence type="inferred from homology"/>
<comment type="caution">
    <text evidence="6">The sequence shown here is derived from an EMBL/GenBank/DDBJ whole genome shotgun (WGS) entry which is preliminary data.</text>
</comment>
<protein>
    <submittedName>
        <fullName evidence="6">LemA family protein</fullName>
    </submittedName>
</protein>
<dbReference type="SUPFAM" id="SSF140478">
    <property type="entry name" value="LemA-like"/>
    <property type="match status" value="1"/>
</dbReference>
<dbReference type="Pfam" id="PF04011">
    <property type="entry name" value="LemA"/>
    <property type="match status" value="1"/>
</dbReference>
<evidence type="ECO:0000256" key="4">
    <source>
        <dbReference type="ARBA" id="ARBA00022989"/>
    </source>
</evidence>
<keyword evidence="4" id="KW-1133">Transmembrane helix</keyword>
<keyword evidence="7" id="KW-1185">Reference proteome</keyword>
<dbReference type="Proteomes" id="UP001203423">
    <property type="component" value="Unassembled WGS sequence"/>
</dbReference>
<dbReference type="InterPro" id="IPR023353">
    <property type="entry name" value="LemA-like_dom_sf"/>
</dbReference>
<sequence>MKGLVLVIGLVFVISYLWAMSLFKKRDAAQEALHIMDGFLAKQITLVTQLLASQLKDDTEQGARVTAIDKISIQLAGDYDTLNHSAIEQHFYGMLMLNQTMLPFLTELETNNQLVQEAGLLETVQSYQDLGHSIKDAYQFYNVSVSELNTAVHVFPGSLIASLMRVESMPLYPIKRVLTK</sequence>
<evidence type="ECO:0000256" key="2">
    <source>
        <dbReference type="ARBA" id="ARBA00008854"/>
    </source>
</evidence>
<organism evidence="6 7">
    <name type="scientific">Shewanella surugensis</name>
    <dbReference type="NCBI Taxonomy" id="212020"/>
    <lineage>
        <taxon>Bacteria</taxon>
        <taxon>Pseudomonadati</taxon>
        <taxon>Pseudomonadota</taxon>
        <taxon>Gammaproteobacteria</taxon>
        <taxon>Alteromonadales</taxon>
        <taxon>Shewanellaceae</taxon>
        <taxon>Shewanella</taxon>
    </lineage>
</organism>